<reference evidence="1 2" key="1">
    <citation type="submission" date="2021-04" db="EMBL/GenBank/DDBJ databases">
        <title>Genomics, taxonomy and metabolism of representatives of sulfur bacteria of the genus Thiothrix: Thiothrix fructosivorans QT, Thiothrix unzii A1T and three new species, Thiothrix subterranea sp. nov., Thiothrix litoralis sp. nov. and 'Candidatus Thiothrix anitrata' sp. nov.</title>
        <authorList>
            <person name="Ravin N.V."/>
            <person name="Smolyakov D."/>
            <person name="Rudenko T.S."/>
            <person name="Mardanov A.V."/>
            <person name="Beletsky A.V."/>
            <person name="Markov N.D."/>
            <person name="Fomenkov A.I."/>
            <person name="Roberts R.J."/>
            <person name="Karnachuk O.V."/>
            <person name="Novikov A."/>
            <person name="Grabovich M.Y."/>
        </authorList>
    </citation>
    <scope>NUCLEOTIDE SEQUENCE [LARGE SCALE GENOMIC DNA]</scope>
    <source>
        <strain evidence="1 2">A52</strain>
    </source>
</reference>
<dbReference type="EMBL" id="CP072800">
    <property type="protein sequence ID" value="QTR48838.1"/>
    <property type="molecule type" value="Genomic_DNA"/>
</dbReference>
<organism evidence="1 2">
    <name type="scientific">Candidatus Thiothrix anitrata</name>
    <dbReference type="NCBI Taxonomy" id="2823902"/>
    <lineage>
        <taxon>Bacteria</taxon>
        <taxon>Pseudomonadati</taxon>
        <taxon>Pseudomonadota</taxon>
        <taxon>Gammaproteobacteria</taxon>
        <taxon>Thiotrichales</taxon>
        <taxon>Thiotrichaceae</taxon>
        <taxon>Thiothrix</taxon>
    </lineage>
</organism>
<evidence type="ECO:0000313" key="2">
    <source>
        <dbReference type="Proteomes" id="UP000672027"/>
    </source>
</evidence>
<dbReference type="PANTHER" id="PTHR12526">
    <property type="entry name" value="GLYCOSYLTRANSFERASE"/>
    <property type="match status" value="1"/>
</dbReference>
<dbReference type="RefSeq" id="WP_210225717.1">
    <property type="nucleotide sequence ID" value="NZ_CP072800.1"/>
</dbReference>
<sequence>MKDVVNQYNLADRVIFAGQQDDVVPWLQAMDIFVLPSYGNEGVPQTLIQAMLCELIVVSTPVGSIAELVRHGVTGFLTPPKDSDELSCLLNRLLLNTIEKNKLQLKAENLFYLIMDLRLC</sequence>
<protein>
    <submittedName>
        <fullName evidence="1">Glycosyltransferase family 4 protein</fullName>
    </submittedName>
</protein>
<proteinExistence type="predicted"/>
<keyword evidence="2" id="KW-1185">Reference proteome</keyword>
<gene>
    <name evidence="1" type="ORF">J8380_11140</name>
</gene>
<dbReference type="Pfam" id="PF13692">
    <property type="entry name" value="Glyco_trans_1_4"/>
    <property type="match status" value="1"/>
</dbReference>
<dbReference type="Proteomes" id="UP000672027">
    <property type="component" value="Chromosome"/>
</dbReference>
<dbReference type="Gene3D" id="3.40.50.2000">
    <property type="entry name" value="Glycogen Phosphorylase B"/>
    <property type="match status" value="1"/>
</dbReference>
<evidence type="ECO:0000313" key="1">
    <source>
        <dbReference type="EMBL" id="QTR48838.1"/>
    </source>
</evidence>
<name>A0ABX7X228_9GAMM</name>
<accession>A0ABX7X228</accession>
<dbReference type="SUPFAM" id="SSF53756">
    <property type="entry name" value="UDP-Glycosyltransferase/glycogen phosphorylase"/>
    <property type="match status" value="1"/>
</dbReference>